<accession>A0AA36G8R2</accession>
<name>A0AA36G8R2_9BILA</name>
<proteinExistence type="predicted"/>
<keyword evidence="2" id="KW-1185">Reference proteome</keyword>
<protein>
    <submittedName>
        <fullName evidence="1">Uncharacterized protein</fullName>
    </submittedName>
</protein>
<dbReference type="EMBL" id="CATQJA010002645">
    <property type="protein sequence ID" value="CAJ0576723.1"/>
    <property type="molecule type" value="Genomic_DNA"/>
</dbReference>
<feature type="non-terminal residue" evidence="1">
    <location>
        <position position="1"/>
    </location>
</feature>
<dbReference type="Proteomes" id="UP001177023">
    <property type="component" value="Unassembled WGS sequence"/>
</dbReference>
<evidence type="ECO:0000313" key="2">
    <source>
        <dbReference type="Proteomes" id="UP001177023"/>
    </source>
</evidence>
<organism evidence="1 2">
    <name type="scientific">Mesorhabditis spiculigera</name>
    <dbReference type="NCBI Taxonomy" id="96644"/>
    <lineage>
        <taxon>Eukaryota</taxon>
        <taxon>Metazoa</taxon>
        <taxon>Ecdysozoa</taxon>
        <taxon>Nematoda</taxon>
        <taxon>Chromadorea</taxon>
        <taxon>Rhabditida</taxon>
        <taxon>Rhabditina</taxon>
        <taxon>Rhabditomorpha</taxon>
        <taxon>Rhabditoidea</taxon>
        <taxon>Rhabditidae</taxon>
        <taxon>Mesorhabditinae</taxon>
        <taxon>Mesorhabditis</taxon>
    </lineage>
</organism>
<reference evidence="1" key="1">
    <citation type="submission" date="2023-06" db="EMBL/GenBank/DDBJ databases">
        <authorList>
            <person name="Delattre M."/>
        </authorList>
    </citation>
    <scope>NUCLEOTIDE SEQUENCE</scope>
    <source>
        <strain evidence="1">AF72</strain>
    </source>
</reference>
<sequence>MYLSFGVHVDHDSNARLIVLKGNDEWSSLALVRDAVETIQPALIQHPMLKVVAAPYDALGFTLIAAIGVFRTTLLVYQPETELLTAANEHGGEKCHDGGLAMAQTKTVNGVRVAVAALILVGSGTMDVLELMIKGNVEDPSVPEVLILRRIRTCAPPSSEHIYIPQTSEMADGRFYLYYLEMVHSKVADCLCGCDEHWGYTRAGQWLMELGADLTCINRHEAVVMKEIKPKDSSFQMTVKRSPQTKLVDLEIYYAEQEYDNYLKYAYWNMDKIRFAFTKGVPHCKNFDYDGRTISFLDQENVVNVKVRSTDTARPMPPAFCKGPCYFLHQRGEDYAEGMDAFFTKDSKHPHPQIERLMHYNPRQGSYLFEVRGHVVMGATDAEKKLQLIKHPSTPIEPGLTYSLPTILFFDKKQIAKEALDENPCMLAWGVKDGNFVIKFLDQRGRKLGIKDPDNVDYIVDEAWGRRAKDIKSICLVTEKSQHLIIAWSQGFLHATPCEDRGLIFEDTVQVIGKNEFHRHSKVVDLAYKPMEQVLMLLLGNATLVTYKCLAISIVLYDLVHQRVLFASVKDYQKTFDAVRRFFGLTVGMHEIQCVVLTHFGANDQITATFCEVMHDSPPFQRSMVEHQVRKMVSIHVEKCGLTVIAAIGSQATILVYDPTTETIVNANQHTWAPVYYDVALFPQRVCHQTLLISDNLKNMQICAGPLQPERGALQLFFCEKRLEGVETVFYAGIIAFGVGKNTQQATITGSRKTKSSGNHIASRTQIYFHGGLMRGVGIIQDHRDPANGKLSEKVAYWRLSGDKLPFEFEENGWVDGRYSFGDTQVTVYDEKREFDISKTKHRSDKRPIRLHKKFGVDKVVQLFENNALAYGPDALHVMRLCSCIKSQDKK</sequence>
<evidence type="ECO:0000313" key="1">
    <source>
        <dbReference type="EMBL" id="CAJ0576723.1"/>
    </source>
</evidence>
<gene>
    <name evidence="1" type="ORF">MSPICULIGERA_LOCUS15010</name>
</gene>
<comment type="caution">
    <text evidence="1">The sequence shown here is derived from an EMBL/GenBank/DDBJ whole genome shotgun (WGS) entry which is preliminary data.</text>
</comment>
<dbReference type="AlphaFoldDB" id="A0AA36G8R2"/>